<evidence type="ECO:0000256" key="1">
    <source>
        <dbReference type="ARBA" id="ARBA00012493"/>
    </source>
</evidence>
<dbReference type="SUPFAM" id="SSF53098">
    <property type="entry name" value="Ribonuclease H-like"/>
    <property type="match status" value="1"/>
</dbReference>
<sequence>MERVCSSKHGALSGGKQQINSLVEDSVEALMYITVNIDGAEVDMEGDTVPLGIAKIKAKLGGLERVVNLYITGDEGPTLIGRQWLREFGMWPKRLSTEDNNVNKIEVFQVEVRLIKMFPELFKNELDRLEAAGHIEKVQDSEWETPIVPVRKDREEIRLCGNFKLTVNPNLIVNKHPLPNVDDIFVAMQGVSEYCRECLTIVTHKGLYRYKNLPEGIASGLGDFQKKMEHCLVGIKNVAIHLDNIHVTGKIAEEHFETLKAVCHKLQESGLRVNRLSTSPNKVKAIVEAPISQNVQQLESFLGFITFYARFFPDRAKRLKPLHECTKGDTLEWTQKCEDAVKEGKGGVVVSASFTYQMEHLSSKDNGNCDALSRLLIHDNTPVFDKECYMFNYLTECVPILDQKLIKQRSEKCNVQKKIIRYAREGWISKDKLTETEKGYYNVREELTLEEGRLMRGIRVVIPGNLEELMLSKLHESHPGIVKMKSMARSCVWWPGIDKEIESTVKSCEICAEESRAPEKVPLTPWSWPGTPWTRIHSDFLGPFFGKRFMIMIDAHSKWPEVIDMGQSATAQQTVDACKDVFVKHGYPKPIVTDSGSQYRSKEFFRICEEKKNTPMLLSAISPSY</sequence>
<dbReference type="OrthoDB" id="7692679at2759"/>
<dbReference type="Proteomes" id="UP000829291">
    <property type="component" value="Chromosome 2"/>
</dbReference>
<gene>
    <name evidence="4" type="primary">LOC107227238</name>
</gene>
<dbReference type="InterPro" id="IPR043128">
    <property type="entry name" value="Rev_trsase/Diguanyl_cyclase"/>
</dbReference>
<accession>A0A6J0C8Y1</accession>
<dbReference type="InterPro" id="IPR001584">
    <property type="entry name" value="Integrase_cat-core"/>
</dbReference>
<dbReference type="Gene3D" id="3.30.420.10">
    <property type="entry name" value="Ribonuclease H-like superfamily/Ribonuclease H"/>
    <property type="match status" value="1"/>
</dbReference>
<dbReference type="AlphaFoldDB" id="A0A6J0C8Y1"/>
<dbReference type="GO" id="GO:0003964">
    <property type="term" value="F:RNA-directed DNA polymerase activity"/>
    <property type="evidence" value="ECO:0007669"/>
    <property type="project" value="UniProtKB-EC"/>
</dbReference>
<evidence type="ECO:0000313" key="3">
    <source>
        <dbReference type="Proteomes" id="UP000829291"/>
    </source>
</evidence>
<dbReference type="InParanoid" id="A0A6J0C8Y1"/>
<reference evidence="4" key="1">
    <citation type="submission" date="2025-08" db="UniProtKB">
        <authorList>
            <consortium name="RefSeq"/>
        </authorList>
    </citation>
    <scope>IDENTIFICATION</scope>
    <source>
        <tissue evidence="4">Thorax and Abdomen</tissue>
    </source>
</reference>
<name>A0A6J0C8Y1_NEOLC</name>
<dbReference type="PANTHER" id="PTHR37984:SF5">
    <property type="entry name" value="PROTEIN NYNRIN-LIKE"/>
    <property type="match status" value="1"/>
</dbReference>
<dbReference type="Gene3D" id="3.30.70.270">
    <property type="match status" value="3"/>
</dbReference>
<dbReference type="GO" id="GO:0003676">
    <property type="term" value="F:nucleic acid binding"/>
    <property type="evidence" value="ECO:0007669"/>
    <property type="project" value="InterPro"/>
</dbReference>
<dbReference type="PANTHER" id="PTHR37984">
    <property type="entry name" value="PROTEIN CBG26694"/>
    <property type="match status" value="1"/>
</dbReference>
<dbReference type="InterPro" id="IPR050951">
    <property type="entry name" value="Retrovirus_Pol_polyprotein"/>
</dbReference>
<dbReference type="EC" id="2.7.7.49" evidence="1"/>
<evidence type="ECO:0000259" key="2">
    <source>
        <dbReference type="PROSITE" id="PS50994"/>
    </source>
</evidence>
<proteinExistence type="predicted"/>
<dbReference type="GeneID" id="107227238"/>
<evidence type="ECO:0000313" key="4">
    <source>
        <dbReference type="RefSeq" id="XP_015523816.2"/>
    </source>
</evidence>
<dbReference type="InterPro" id="IPR043502">
    <property type="entry name" value="DNA/RNA_pol_sf"/>
</dbReference>
<dbReference type="Gene3D" id="3.10.10.10">
    <property type="entry name" value="HIV Type 1 Reverse Transcriptase, subunit A, domain 1"/>
    <property type="match status" value="2"/>
</dbReference>
<feature type="domain" description="Integrase catalytic" evidence="2">
    <location>
        <begin position="528"/>
        <end position="625"/>
    </location>
</feature>
<dbReference type="Pfam" id="PF00665">
    <property type="entry name" value="rve"/>
    <property type="match status" value="1"/>
</dbReference>
<dbReference type="InterPro" id="IPR036397">
    <property type="entry name" value="RNaseH_sf"/>
</dbReference>
<organism evidence="4">
    <name type="scientific">Neodiprion lecontei</name>
    <name type="common">Redheaded pine sawfly</name>
    <dbReference type="NCBI Taxonomy" id="441921"/>
    <lineage>
        <taxon>Eukaryota</taxon>
        <taxon>Metazoa</taxon>
        <taxon>Ecdysozoa</taxon>
        <taxon>Arthropoda</taxon>
        <taxon>Hexapoda</taxon>
        <taxon>Insecta</taxon>
        <taxon>Pterygota</taxon>
        <taxon>Neoptera</taxon>
        <taxon>Endopterygota</taxon>
        <taxon>Hymenoptera</taxon>
        <taxon>Tenthredinoidea</taxon>
        <taxon>Diprionidae</taxon>
        <taxon>Diprioninae</taxon>
        <taxon>Neodiprion</taxon>
    </lineage>
</organism>
<keyword evidence="3" id="KW-1185">Reference proteome</keyword>
<dbReference type="Pfam" id="PF17921">
    <property type="entry name" value="Integrase_H2C2"/>
    <property type="match status" value="1"/>
</dbReference>
<dbReference type="GO" id="GO:0015074">
    <property type="term" value="P:DNA integration"/>
    <property type="evidence" value="ECO:0007669"/>
    <property type="project" value="InterPro"/>
</dbReference>
<dbReference type="InterPro" id="IPR041588">
    <property type="entry name" value="Integrase_H2C2"/>
</dbReference>
<dbReference type="KEGG" id="nlo:107227238"/>
<protein>
    <recommendedName>
        <fullName evidence="1">RNA-directed DNA polymerase</fullName>
        <ecNumber evidence="1">2.7.7.49</ecNumber>
    </recommendedName>
</protein>
<dbReference type="PROSITE" id="PS50994">
    <property type="entry name" value="INTEGRASE"/>
    <property type="match status" value="1"/>
</dbReference>
<dbReference type="Gene3D" id="1.10.340.70">
    <property type="match status" value="1"/>
</dbReference>
<dbReference type="SUPFAM" id="SSF56672">
    <property type="entry name" value="DNA/RNA polymerases"/>
    <property type="match status" value="1"/>
</dbReference>
<dbReference type="GO" id="GO:0042575">
    <property type="term" value="C:DNA polymerase complex"/>
    <property type="evidence" value="ECO:0007669"/>
    <property type="project" value="UniProtKB-ARBA"/>
</dbReference>
<dbReference type="InterPro" id="IPR012337">
    <property type="entry name" value="RNaseH-like_sf"/>
</dbReference>
<dbReference type="RefSeq" id="XP_015523816.2">
    <property type="nucleotide sequence ID" value="XM_015668330.2"/>
</dbReference>